<evidence type="ECO:0000256" key="3">
    <source>
        <dbReference type="ARBA" id="ARBA00008342"/>
    </source>
</evidence>
<dbReference type="InterPro" id="IPR003542">
    <property type="entry name" value="Enbac_synth_compD-like"/>
</dbReference>
<comment type="function">
    <text evidence="1">Involved in the biosynthesis of the siderophore enterobactin (enterochelin), which is a macrocyclic trimeric lactone of N-(2,3-dihydroxybenzoyl)-serine. The serine trilactone serves as a scaffolding for the three catechol functionalities that provide hexadentate coordination for the tightly ligated iron(2+) atoms. Plays an essential role in the assembly of the enterobactin by catalyzing the transfer of the 4'-phosphopantetheine (Ppant) moiety from coenzyme A to the apo-domains of both EntB (ArCP domain) and EntF (PCP domain) to yield their holo-forms which make them competent for the activation of 2,3-dihydroxybenzoate (DHB) and L-serine, respectively.</text>
</comment>
<dbReference type="AlphaFoldDB" id="A0A1G7NY45"/>
<comment type="pathway">
    <text evidence="2">Siderophore biosynthesis; enterobactin biosynthesis.</text>
</comment>
<evidence type="ECO:0000256" key="13">
    <source>
        <dbReference type="PIRSR" id="PIRSR603542-2"/>
    </source>
</evidence>
<comment type="catalytic activity">
    <reaction evidence="11">
        <text>apo-[peptidyl-carrier protein] + CoA = holo-[peptidyl-carrier protein] + adenosine 3',5'-bisphosphate + H(+)</text>
        <dbReference type="Rhea" id="RHEA:46228"/>
        <dbReference type="Rhea" id="RHEA-COMP:11479"/>
        <dbReference type="Rhea" id="RHEA-COMP:11480"/>
        <dbReference type="ChEBI" id="CHEBI:15378"/>
        <dbReference type="ChEBI" id="CHEBI:29999"/>
        <dbReference type="ChEBI" id="CHEBI:57287"/>
        <dbReference type="ChEBI" id="CHEBI:58343"/>
        <dbReference type="ChEBI" id="CHEBI:64479"/>
    </reaction>
</comment>
<evidence type="ECO:0000256" key="8">
    <source>
        <dbReference type="ARBA" id="ARBA00029894"/>
    </source>
</evidence>
<dbReference type="InterPro" id="IPR041354">
    <property type="entry name" value="4PPT_N"/>
</dbReference>
<gene>
    <name evidence="16" type="ORF">SAMN05216464_1319</name>
</gene>
<evidence type="ECO:0000313" key="16">
    <source>
        <dbReference type="EMBL" id="SDF78955.1"/>
    </source>
</evidence>
<dbReference type="GO" id="GO:0009239">
    <property type="term" value="P:enterobactin biosynthetic process"/>
    <property type="evidence" value="ECO:0007669"/>
    <property type="project" value="UniProtKB-KW"/>
</dbReference>
<organism evidence="16 17">
    <name type="scientific">Mucilaginibacter pineti</name>
    <dbReference type="NCBI Taxonomy" id="1391627"/>
    <lineage>
        <taxon>Bacteria</taxon>
        <taxon>Pseudomonadati</taxon>
        <taxon>Bacteroidota</taxon>
        <taxon>Sphingobacteriia</taxon>
        <taxon>Sphingobacteriales</taxon>
        <taxon>Sphingobacteriaceae</taxon>
        <taxon>Mucilaginibacter</taxon>
    </lineage>
</organism>
<sequence>MSDYGLTLGQPLIYTYDTKSTIGNIDLTQHMYADPLPFPSLKIVSQYFTASFDYNEPLSFAESLIILNATPKRVADFKAGRYCARQALLAFTEEQIEILQGKGRQPLWPKGFTGSISHSSKLAGAVVARETDIAAMGLDIEYMNGVKQDMWQLLFNDAEQALIYCKPDASLWASLFFSFKESFYKMQYPVTYQFLEFTDITISTTGDNFLFTPANPDHDLSAIDFDNIKTQWTMVADQLITLCYI</sequence>
<feature type="binding site" evidence="13">
    <location>
        <position position="139"/>
    </location>
    <ligand>
        <name>Mg(2+)</name>
        <dbReference type="ChEBI" id="CHEBI:18420"/>
    </ligand>
</feature>
<reference evidence="16 17" key="1">
    <citation type="submission" date="2016-10" db="EMBL/GenBank/DDBJ databases">
        <authorList>
            <person name="de Groot N.N."/>
        </authorList>
    </citation>
    <scope>NUCLEOTIDE SEQUENCE [LARGE SCALE GENOMIC DNA]</scope>
    <source>
        <strain evidence="16 17">47C3B</strain>
    </source>
</reference>
<feature type="binding site" evidence="12">
    <location>
        <position position="81"/>
    </location>
    <ligand>
        <name>CoA</name>
        <dbReference type="ChEBI" id="CHEBI:57287"/>
    </ligand>
</feature>
<evidence type="ECO:0000256" key="1">
    <source>
        <dbReference type="ARBA" id="ARBA00003937"/>
    </source>
</evidence>
<evidence type="ECO:0000256" key="11">
    <source>
        <dbReference type="ARBA" id="ARBA00049191"/>
    </source>
</evidence>
<dbReference type="Pfam" id="PF01648">
    <property type="entry name" value="ACPS"/>
    <property type="match status" value="1"/>
</dbReference>
<dbReference type="InterPro" id="IPR037143">
    <property type="entry name" value="4-PPantetheinyl_Trfase_dom_sf"/>
</dbReference>
<dbReference type="PRINTS" id="PR01399">
    <property type="entry name" value="ENTSNTHTASED"/>
</dbReference>
<evidence type="ECO:0000256" key="4">
    <source>
        <dbReference type="ARBA" id="ARBA00011503"/>
    </source>
</evidence>
<name>A0A1G7NY45_9SPHI</name>
<keyword evidence="6 16" id="KW-0808">Transferase</keyword>
<comment type="cofactor">
    <cofactor evidence="13">
        <name>Mg(2+)</name>
        <dbReference type="ChEBI" id="CHEBI:18420"/>
    </cofactor>
</comment>
<dbReference type="InterPro" id="IPR008278">
    <property type="entry name" value="4-PPantetheinyl_Trfase_dom"/>
</dbReference>
<evidence type="ECO:0000256" key="10">
    <source>
        <dbReference type="ARBA" id="ARBA00049176"/>
    </source>
</evidence>
<feature type="domain" description="4'-phosphopantetheinyl transferase N-terminal" evidence="15">
    <location>
        <begin position="63"/>
        <end position="128"/>
    </location>
</feature>
<feature type="binding site" evidence="12">
    <location>
        <position position="195"/>
    </location>
    <ligand>
        <name>CoA</name>
        <dbReference type="ChEBI" id="CHEBI:57287"/>
    </ligand>
</feature>
<keyword evidence="17" id="KW-1185">Reference proteome</keyword>
<accession>A0A1G7NY45</accession>
<feature type="binding site" evidence="12">
    <location>
        <position position="181"/>
    </location>
    <ligand>
        <name>CoA</name>
        <dbReference type="ChEBI" id="CHEBI:57287"/>
    </ligand>
</feature>
<evidence type="ECO:0000256" key="7">
    <source>
        <dbReference type="ARBA" id="ARBA00023191"/>
    </source>
</evidence>
<proteinExistence type="inferred from homology"/>
<dbReference type="GO" id="GO:0005886">
    <property type="term" value="C:plasma membrane"/>
    <property type="evidence" value="ECO:0007669"/>
    <property type="project" value="TreeGrafter"/>
</dbReference>
<dbReference type="PANTHER" id="PTHR38096:SF1">
    <property type="entry name" value="ENTEROBACTIN SYNTHASE COMPONENT D"/>
    <property type="match status" value="1"/>
</dbReference>
<dbReference type="GO" id="GO:0009366">
    <property type="term" value="C:enterobactin synthetase complex"/>
    <property type="evidence" value="ECO:0007669"/>
    <property type="project" value="InterPro"/>
</dbReference>
<dbReference type="EMBL" id="FNAI01000031">
    <property type="protein sequence ID" value="SDF78955.1"/>
    <property type="molecule type" value="Genomic_DNA"/>
</dbReference>
<evidence type="ECO:0000259" key="14">
    <source>
        <dbReference type="Pfam" id="PF01648"/>
    </source>
</evidence>
<dbReference type="Proteomes" id="UP000199072">
    <property type="component" value="Unassembled WGS sequence"/>
</dbReference>
<dbReference type="Pfam" id="PF17837">
    <property type="entry name" value="4PPT_N"/>
    <property type="match status" value="1"/>
</dbReference>
<evidence type="ECO:0000256" key="6">
    <source>
        <dbReference type="ARBA" id="ARBA00022679"/>
    </source>
</evidence>
<keyword evidence="13" id="KW-0460">Magnesium</keyword>
<feature type="binding site" evidence="12">
    <location>
        <position position="73"/>
    </location>
    <ligand>
        <name>CoA</name>
        <dbReference type="ChEBI" id="CHEBI:57287"/>
    </ligand>
</feature>
<feature type="binding site" evidence="12">
    <location>
        <position position="185"/>
    </location>
    <ligand>
        <name>CoA</name>
        <dbReference type="ChEBI" id="CHEBI:57287"/>
    </ligand>
</feature>
<feature type="binding site" evidence="13">
    <location>
        <position position="140"/>
    </location>
    <ligand>
        <name>Mg(2+)</name>
        <dbReference type="ChEBI" id="CHEBI:18420"/>
    </ligand>
</feature>
<evidence type="ECO:0000313" key="17">
    <source>
        <dbReference type="Proteomes" id="UP000199072"/>
    </source>
</evidence>
<evidence type="ECO:0000256" key="5">
    <source>
        <dbReference type="ARBA" id="ARBA00019087"/>
    </source>
</evidence>
<feature type="domain" description="4'-phosphopantetheinyl transferase" evidence="14">
    <location>
        <begin position="136"/>
        <end position="208"/>
    </location>
</feature>
<keyword evidence="7" id="KW-0259">Enterobactin biosynthesis</keyword>
<dbReference type="SUPFAM" id="SSF56214">
    <property type="entry name" value="4'-phosphopantetheinyl transferase"/>
    <property type="match status" value="1"/>
</dbReference>
<dbReference type="STRING" id="1391627.SAMN05216464_1319"/>
<dbReference type="GO" id="GO:0000287">
    <property type="term" value="F:magnesium ion binding"/>
    <property type="evidence" value="ECO:0007669"/>
    <property type="project" value="InterPro"/>
</dbReference>
<comment type="similarity">
    <text evidence="3">Belongs to the P-Pant transferase superfamily. EntD family.</text>
</comment>
<feature type="binding site" evidence="12">
    <location>
        <begin position="117"/>
        <end position="118"/>
    </location>
    <ligand>
        <name>CoA</name>
        <dbReference type="ChEBI" id="CHEBI:57287"/>
    </ligand>
</feature>
<dbReference type="GO" id="GO:0008897">
    <property type="term" value="F:holo-[acyl-carrier-protein] synthase activity"/>
    <property type="evidence" value="ECO:0007669"/>
    <property type="project" value="InterPro"/>
</dbReference>
<dbReference type="PANTHER" id="PTHR38096">
    <property type="entry name" value="ENTEROBACTIN SYNTHASE COMPONENT D"/>
    <property type="match status" value="1"/>
</dbReference>
<comment type="catalytic activity">
    <reaction evidence="10">
        <text>apo-[aryl-carrier protein] + CoA = holo-[aryl-carrier protein] + adenosine 3',5'-bisphosphate + H(+)</text>
        <dbReference type="Rhea" id="RHEA:48404"/>
        <dbReference type="Rhea" id="RHEA-COMP:15903"/>
        <dbReference type="Rhea" id="RHEA-COMP:17557"/>
        <dbReference type="ChEBI" id="CHEBI:15378"/>
        <dbReference type="ChEBI" id="CHEBI:29999"/>
        <dbReference type="ChEBI" id="CHEBI:57287"/>
        <dbReference type="ChEBI" id="CHEBI:58343"/>
        <dbReference type="ChEBI" id="CHEBI:64479"/>
    </reaction>
</comment>
<evidence type="ECO:0000256" key="12">
    <source>
        <dbReference type="PIRSR" id="PIRSR603542-1"/>
    </source>
</evidence>
<protein>
    <recommendedName>
        <fullName evidence="5">Enterobactin synthase component D</fullName>
    </recommendedName>
    <alternativeName>
        <fullName evidence="8">4'-phosphopantetheinyl transferase EntD</fullName>
    </alternativeName>
    <alternativeName>
        <fullName evidence="9">Enterochelin synthase D</fullName>
    </alternativeName>
</protein>
<comment type="subunit">
    <text evidence="4">EntB, EntD, EntE, and EntF form a multienzyme complex called enterobactin synthase.</text>
</comment>
<evidence type="ECO:0000256" key="9">
    <source>
        <dbReference type="ARBA" id="ARBA00031996"/>
    </source>
</evidence>
<feature type="binding site" evidence="13">
    <location>
        <position position="141"/>
    </location>
    <ligand>
        <name>Mg(2+)</name>
        <dbReference type="ChEBI" id="CHEBI:18420"/>
    </ligand>
</feature>
<evidence type="ECO:0000256" key="2">
    <source>
        <dbReference type="ARBA" id="ARBA00004993"/>
    </source>
</evidence>
<evidence type="ECO:0000259" key="15">
    <source>
        <dbReference type="Pfam" id="PF17837"/>
    </source>
</evidence>
<feature type="binding site" evidence="12">
    <location>
        <position position="139"/>
    </location>
    <ligand>
        <name>CoA</name>
        <dbReference type="ChEBI" id="CHEBI:57287"/>
    </ligand>
</feature>
<keyword evidence="13" id="KW-0479">Metal-binding</keyword>